<proteinExistence type="predicted"/>
<keyword evidence="2" id="KW-1185">Reference proteome</keyword>
<accession>A0ABQ9NRD1</accession>
<organism evidence="1 2">
    <name type="scientific">Coniosporium apollinis</name>
    <dbReference type="NCBI Taxonomy" id="61459"/>
    <lineage>
        <taxon>Eukaryota</taxon>
        <taxon>Fungi</taxon>
        <taxon>Dikarya</taxon>
        <taxon>Ascomycota</taxon>
        <taxon>Pezizomycotina</taxon>
        <taxon>Dothideomycetes</taxon>
        <taxon>Dothideomycetes incertae sedis</taxon>
        <taxon>Coniosporium</taxon>
    </lineage>
</organism>
<name>A0ABQ9NRD1_9PEZI</name>
<protein>
    <submittedName>
        <fullName evidence="1">Uncharacterized protein</fullName>
    </submittedName>
</protein>
<evidence type="ECO:0000313" key="2">
    <source>
        <dbReference type="Proteomes" id="UP001172684"/>
    </source>
</evidence>
<sequence length="252" mass="27720">MDLINTNVKLSLDVVHCYDEGDGPGDAEPYLWTVFFKVDGDSVTFNTDTLRLETRLGRPFNIIIPPRASVKATSGSQGNLGNTDVSDGESVFIPASIGQYNTILKPIPFSKPLLGMTQTGGMIGCIAILMEEDNTPNQAILAGYEALRTNVATKLSELLRQVTITSPDISEEAINGISAQIGNAVRAAIKDQVNAFEFIFGFGDMDDQIGSKVFRFTHRELQAANPFSQRFTERWNNEGSWEIYGHVFAFRT</sequence>
<dbReference type="EMBL" id="JAPDRL010000044">
    <property type="protein sequence ID" value="KAJ9663275.1"/>
    <property type="molecule type" value="Genomic_DNA"/>
</dbReference>
<dbReference type="Proteomes" id="UP001172684">
    <property type="component" value="Unassembled WGS sequence"/>
</dbReference>
<gene>
    <name evidence="1" type="ORF">H2201_005719</name>
</gene>
<evidence type="ECO:0000313" key="1">
    <source>
        <dbReference type="EMBL" id="KAJ9663275.1"/>
    </source>
</evidence>
<comment type="caution">
    <text evidence="1">The sequence shown here is derived from an EMBL/GenBank/DDBJ whole genome shotgun (WGS) entry which is preliminary data.</text>
</comment>
<reference evidence="1" key="1">
    <citation type="submission" date="2022-10" db="EMBL/GenBank/DDBJ databases">
        <title>Culturing micro-colonial fungi from biological soil crusts in the Mojave desert and describing Neophaeococcomyces mojavensis, and introducing the new genera and species Taxawa tesnikishii.</title>
        <authorList>
            <person name="Kurbessoian T."/>
            <person name="Stajich J.E."/>
        </authorList>
    </citation>
    <scope>NUCLEOTIDE SEQUENCE</scope>
    <source>
        <strain evidence="1">TK_1</strain>
    </source>
</reference>